<dbReference type="Proteomes" id="UP000077177">
    <property type="component" value="Chromosome"/>
</dbReference>
<keyword evidence="2" id="KW-1185">Reference proteome</keyword>
<dbReference type="STRING" id="1492898.SY85_18240"/>
<dbReference type="PANTHER" id="PTHR23248">
    <property type="entry name" value="PHOSPHOLIPID SCRAMBLASE-RELATED"/>
    <property type="match status" value="1"/>
</dbReference>
<reference evidence="1 2" key="2">
    <citation type="journal article" date="2016" name="Int. J. Syst. Evol. Microbiol.">
        <title>Flavisolibacter tropicus sp. nov., isolated from tropical soil.</title>
        <authorList>
            <person name="Lee J.J."/>
            <person name="Kang M.S."/>
            <person name="Kim G.S."/>
            <person name="Lee C.S."/>
            <person name="Lim S."/>
            <person name="Lee J."/>
            <person name="Roh S.H."/>
            <person name="Kang H."/>
            <person name="Ha J.M."/>
            <person name="Bae S."/>
            <person name="Jung H.Y."/>
            <person name="Kim M.K."/>
        </authorList>
    </citation>
    <scope>NUCLEOTIDE SEQUENCE [LARGE SCALE GENOMIC DNA]</scope>
    <source>
        <strain evidence="1 2">LCS9</strain>
    </source>
</reference>
<evidence type="ECO:0000313" key="1">
    <source>
        <dbReference type="EMBL" id="ANE52142.1"/>
    </source>
</evidence>
<sequence length="208" mass="24030">MLTEVLSKPKSLFFPAFFESNEYFIDEKVGFLKFHNEYKVYDNYGTQVGRIVQHVSAWHKFLRLFLNKAMFPFTLEIIDNNEDVLVTIKRGWTFWMSKITILDAEGNVSGYINQKFKLLKPRFQILNADGGQIAEINGDWKAWNFGISDTNGHAIGFINKKWAGIAKELFTTADKYHVSIISEYAEDQNKVNIVATAITIDMVLKERK</sequence>
<dbReference type="GO" id="GO:0005886">
    <property type="term" value="C:plasma membrane"/>
    <property type="evidence" value="ECO:0007669"/>
    <property type="project" value="TreeGrafter"/>
</dbReference>
<dbReference type="OrthoDB" id="652307at2"/>
<protein>
    <submittedName>
        <fullName evidence="1">Scramblase</fullName>
    </submittedName>
</protein>
<proteinExistence type="predicted"/>
<dbReference type="Pfam" id="PF03803">
    <property type="entry name" value="Scramblase"/>
    <property type="match status" value="1"/>
</dbReference>
<dbReference type="Gene3D" id="2.40.160.200">
    <property type="entry name" value="LURP1-related"/>
    <property type="match status" value="1"/>
</dbReference>
<dbReference type="InterPro" id="IPR038595">
    <property type="entry name" value="LOR_sf"/>
</dbReference>
<name>A0A172TYS4_9BACT</name>
<dbReference type="GO" id="GO:0017128">
    <property type="term" value="F:phospholipid scramblase activity"/>
    <property type="evidence" value="ECO:0007669"/>
    <property type="project" value="InterPro"/>
</dbReference>
<dbReference type="AlphaFoldDB" id="A0A172TYS4"/>
<dbReference type="KEGG" id="fla:SY85_18240"/>
<accession>A0A172TYS4</accession>
<dbReference type="InterPro" id="IPR005552">
    <property type="entry name" value="Scramblase"/>
</dbReference>
<organism evidence="1 2">
    <name type="scientific">Flavisolibacter tropicus</name>
    <dbReference type="NCBI Taxonomy" id="1492898"/>
    <lineage>
        <taxon>Bacteria</taxon>
        <taxon>Pseudomonadati</taxon>
        <taxon>Bacteroidota</taxon>
        <taxon>Chitinophagia</taxon>
        <taxon>Chitinophagales</taxon>
        <taxon>Chitinophagaceae</taxon>
        <taxon>Flavisolibacter</taxon>
    </lineage>
</organism>
<evidence type="ECO:0000313" key="2">
    <source>
        <dbReference type="Proteomes" id="UP000077177"/>
    </source>
</evidence>
<dbReference type="EMBL" id="CP011390">
    <property type="protein sequence ID" value="ANE52142.1"/>
    <property type="molecule type" value="Genomic_DNA"/>
</dbReference>
<dbReference type="SUPFAM" id="SSF54518">
    <property type="entry name" value="Tubby C-terminal domain-like"/>
    <property type="match status" value="1"/>
</dbReference>
<dbReference type="RefSeq" id="WP_066406324.1">
    <property type="nucleotide sequence ID" value="NZ_CP011390.1"/>
</dbReference>
<dbReference type="PANTHER" id="PTHR23248:SF9">
    <property type="entry name" value="PHOSPHOLIPID SCRAMBLASE"/>
    <property type="match status" value="1"/>
</dbReference>
<reference evidence="2" key="1">
    <citation type="submission" date="2015-01" db="EMBL/GenBank/DDBJ databases">
        <title>Flavisolibacter sp./LCS9/ whole genome sequencing.</title>
        <authorList>
            <person name="Kim M.K."/>
            <person name="Srinivasan S."/>
            <person name="Lee J.-J."/>
        </authorList>
    </citation>
    <scope>NUCLEOTIDE SEQUENCE [LARGE SCALE GENOMIC DNA]</scope>
    <source>
        <strain evidence="2">LCS9</strain>
    </source>
</reference>
<dbReference type="InterPro" id="IPR025659">
    <property type="entry name" value="Tubby-like_C"/>
</dbReference>
<gene>
    <name evidence="1" type="ORF">SY85_18240</name>
</gene>